<dbReference type="Proteomes" id="UP001432360">
    <property type="component" value="Chromosome"/>
</dbReference>
<evidence type="ECO:0000313" key="2">
    <source>
        <dbReference type="Proteomes" id="UP001432360"/>
    </source>
</evidence>
<keyword evidence="2" id="KW-1185">Reference proteome</keyword>
<sequence length="148" mass="16107">MNIDFALAQKAASLARKGVTGKDLGVKLGVKTMEANTLAAIGAKEEARHSHRLTVPEIELLNALAAEHAYLLRAGETRGPKSKDVAWRARRSDGWAAATAQKRIFDERPDETQKRTVRGMGFVHVAGNGYMWLTPAGWALIHFMGGAE</sequence>
<proteinExistence type="predicted"/>
<organism evidence="1 2">
    <name type="scientific">Sinorhizobium chiapasense</name>
    <dbReference type="NCBI Taxonomy" id="501572"/>
    <lineage>
        <taxon>Bacteria</taxon>
        <taxon>Pseudomonadati</taxon>
        <taxon>Pseudomonadota</taxon>
        <taxon>Alphaproteobacteria</taxon>
        <taxon>Hyphomicrobiales</taxon>
        <taxon>Rhizobiaceae</taxon>
        <taxon>Sinorhizobium/Ensifer group</taxon>
        <taxon>Sinorhizobium</taxon>
    </lineage>
</organism>
<name>A0ABZ2BEW3_9HYPH</name>
<accession>A0ABZ2BEW3</accession>
<gene>
    <name evidence="1" type="ORF">RB548_04405</name>
</gene>
<dbReference type="RefSeq" id="WP_331373821.1">
    <property type="nucleotide sequence ID" value="NZ_CP133148.1"/>
</dbReference>
<protein>
    <submittedName>
        <fullName evidence="1">Uncharacterized protein</fullName>
    </submittedName>
</protein>
<reference evidence="1" key="1">
    <citation type="submission" date="2023-08" db="EMBL/GenBank/DDBJ databases">
        <title>Complete genome sequence of Sinorhizobium chiapanecum ITTG S70 isolated from Acaciella angustissima nodules in Chiapas-Mexico.</title>
        <authorList>
            <person name="Rincon-Rosales R."/>
            <person name="Rogel M.A."/>
            <person name="Rincon-Medina C.I."/>
            <person name="Guerrero G."/>
            <person name="Manzano-Gomez L.A."/>
            <person name="Lopez-Lopez A."/>
            <person name="Rincon Molina F.A."/>
            <person name="Martinez-Romero E."/>
        </authorList>
    </citation>
    <scope>NUCLEOTIDE SEQUENCE</scope>
    <source>
        <strain evidence="1">ITTG S70</strain>
    </source>
</reference>
<evidence type="ECO:0000313" key="1">
    <source>
        <dbReference type="EMBL" id="WVT04660.1"/>
    </source>
</evidence>
<dbReference type="EMBL" id="CP133148">
    <property type="protein sequence ID" value="WVT04660.1"/>
    <property type="molecule type" value="Genomic_DNA"/>
</dbReference>